<dbReference type="PANTHER" id="PTHR34227:SF13">
    <property type="entry name" value="TAT PROOFREADING CHAPERONE DMSD-RELATED"/>
    <property type="match status" value="1"/>
</dbReference>
<dbReference type="InterPro" id="IPR026269">
    <property type="entry name" value="DmsD-type"/>
</dbReference>
<comment type="caution">
    <text evidence="2">The sequence shown here is derived from an EMBL/GenBank/DDBJ whole genome shotgun (WGS) entry which is preliminary data.</text>
</comment>
<dbReference type="AlphaFoldDB" id="A0A081K8S8"/>
<dbReference type="EMBL" id="JOJP01000001">
    <property type="protein sequence ID" value="KEI70554.1"/>
    <property type="molecule type" value="Genomic_DNA"/>
</dbReference>
<evidence type="ECO:0000313" key="2">
    <source>
        <dbReference type="EMBL" id="KEI70554.1"/>
    </source>
</evidence>
<evidence type="ECO:0008006" key="4">
    <source>
        <dbReference type="Google" id="ProtNLM"/>
    </source>
</evidence>
<dbReference type="eggNOG" id="COG3381">
    <property type="taxonomic scope" value="Bacteria"/>
</dbReference>
<name>A0A081K8S8_9GAMM</name>
<dbReference type="InterPro" id="IPR020945">
    <property type="entry name" value="DMSO/NO3_reduct_chaperone"/>
</dbReference>
<proteinExistence type="predicted"/>
<evidence type="ECO:0000313" key="3">
    <source>
        <dbReference type="Proteomes" id="UP000027997"/>
    </source>
</evidence>
<dbReference type="Proteomes" id="UP000027997">
    <property type="component" value="Unassembled WGS sequence"/>
</dbReference>
<dbReference type="Pfam" id="PF02613">
    <property type="entry name" value="Nitrate_red_del"/>
    <property type="match status" value="1"/>
</dbReference>
<dbReference type="Gene3D" id="1.10.3480.10">
    <property type="entry name" value="TorD-like"/>
    <property type="match status" value="1"/>
</dbReference>
<reference evidence="2 3" key="1">
    <citation type="submission" date="2014-06" db="EMBL/GenBank/DDBJ databases">
        <title>Whole Genome Sequences of Three Symbiotic Endozoicomonas Bacteria.</title>
        <authorList>
            <person name="Neave M.J."/>
            <person name="Apprill A."/>
            <person name="Voolstra C.R."/>
        </authorList>
    </citation>
    <scope>NUCLEOTIDE SEQUENCE [LARGE SCALE GENOMIC DNA]</scope>
    <source>
        <strain evidence="2 3">DSM 22380</strain>
    </source>
</reference>
<sequence>MLGTLFYYSPNSEEAKGVISQLSDLPDLLDWQNPSLIEDAADHMGSVESVNLLYQFSLLFEGQGAMAAPPWGSVYLDRENLLLGETAQAYRKFLISHQVELDTDLNEPEDQFGLMILAMAYFMETENDDAVVELLGTHLLPWSGRYLELLAEADESGFYRALAVVADEFLKEVSEAYEVTAETRQLYR</sequence>
<gene>
    <name evidence="2" type="ORF">GV64_07220</name>
</gene>
<organism evidence="2 3">
    <name type="scientific">Endozoicomonas elysicola</name>
    <dbReference type="NCBI Taxonomy" id="305900"/>
    <lineage>
        <taxon>Bacteria</taxon>
        <taxon>Pseudomonadati</taxon>
        <taxon>Pseudomonadota</taxon>
        <taxon>Gammaproteobacteria</taxon>
        <taxon>Oceanospirillales</taxon>
        <taxon>Endozoicomonadaceae</taxon>
        <taxon>Endozoicomonas</taxon>
    </lineage>
</organism>
<protein>
    <recommendedName>
        <fullName evidence="4">Molecular chaperone</fullName>
    </recommendedName>
</protein>
<keyword evidence="3" id="KW-1185">Reference proteome</keyword>
<dbReference type="SUPFAM" id="SSF89155">
    <property type="entry name" value="TorD-like"/>
    <property type="match status" value="1"/>
</dbReference>
<dbReference type="InterPro" id="IPR050289">
    <property type="entry name" value="TorD/DmsD_chaperones"/>
</dbReference>
<evidence type="ECO:0000256" key="1">
    <source>
        <dbReference type="ARBA" id="ARBA00023186"/>
    </source>
</evidence>
<dbReference type="PIRSF" id="PIRSF004690">
    <property type="entry name" value="DmsD"/>
    <property type="match status" value="1"/>
</dbReference>
<accession>A0A081K8S8</accession>
<dbReference type="STRING" id="305900.GV64_07220"/>
<keyword evidence="1" id="KW-0143">Chaperone</keyword>
<dbReference type="PANTHER" id="PTHR34227">
    <property type="entry name" value="CHAPERONE PROTEIN YCDY"/>
    <property type="match status" value="1"/>
</dbReference>
<dbReference type="InterPro" id="IPR036411">
    <property type="entry name" value="TorD-like_sf"/>
</dbReference>